<evidence type="ECO:0000313" key="2">
    <source>
        <dbReference type="Proteomes" id="UP000321513"/>
    </source>
</evidence>
<evidence type="ECO:0000313" key="1">
    <source>
        <dbReference type="EMBL" id="GEO11790.1"/>
    </source>
</evidence>
<dbReference type="Proteomes" id="UP000321513">
    <property type="component" value="Unassembled WGS sequence"/>
</dbReference>
<organism evidence="1 2">
    <name type="scientific">Segetibacter aerophilus</name>
    <dbReference type="NCBI Taxonomy" id="670293"/>
    <lineage>
        <taxon>Bacteria</taxon>
        <taxon>Pseudomonadati</taxon>
        <taxon>Bacteroidota</taxon>
        <taxon>Chitinophagia</taxon>
        <taxon>Chitinophagales</taxon>
        <taxon>Chitinophagaceae</taxon>
        <taxon>Segetibacter</taxon>
    </lineage>
</organism>
<reference evidence="1 2" key="1">
    <citation type="submission" date="2019-07" db="EMBL/GenBank/DDBJ databases">
        <title>Whole genome shotgun sequence of Segetibacter aerophilus NBRC 106135.</title>
        <authorList>
            <person name="Hosoyama A."/>
            <person name="Uohara A."/>
            <person name="Ohji S."/>
            <person name="Ichikawa N."/>
        </authorList>
    </citation>
    <scope>NUCLEOTIDE SEQUENCE [LARGE SCALE GENOMIC DNA]</scope>
    <source>
        <strain evidence="1 2">NBRC 106135</strain>
    </source>
</reference>
<protein>
    <recommendedName>
        <fullName evidence="3">Mobilization protein</fullName>
    </recommendedName>
</protein>
<keyword evidence="2" id="KW-1185">Reference proteome</keyword>
<accession>A0A512BIK2</accession>
<sequence length="130" mass="15605">MNETKTNRTRVVTLRLTMGEYERITTNFKTTTCRKLSDYMRYVLLEKKLTVFKRNKSMDDFMAELILLRNELNAIGNNYNQVVKKLHLLQTIPEFKTWFFINESAKESLVKKVDEIKLRINQFSDKWSQE</sequence>
<gene>
    <name evidence="1" type="ORF">SAE01_42860</name>
</gene>
<dbReference type="RefSeq" id="WP_147205905.1">
    <property type="nucleotide sequence ID" value="NZ_BJYT01000029.1"/>
</dbReference>
<comment type="caution">
    <text evidence="1">The sequence shown here is derived from an EMBL/GenBank/DDBJ whole genome shotgun (WGS) entry which is preliminary data.</text>
</comment>
<dbReference type="OrthoDB" id="950459at2"/>
<dbReference type="InterPro" id="IPR045788">
    <property type="entry name" value="MobC_2"/>
</dbReference>
<dbReference type="Pfam" id="PF19514">
    <property type="entry name" value="MobC_2"/>
    <property type="match status" value="1"/>
</dbReference>
<evidence type="ECO:0008006" key="3">
    <source>
        <dbReference type="Google" id="ProtNLM"/>
    </source>
</evidence>
<name>A0A512BIK2_9BACT</name>
<proteinExistence type="predicted"/>
<dbReference type="AlphaFoldDB" id="A0A512BIK2"/>
<dbReference type="EMBL" id="BJYT01000029">
    <property type="protein sequence ID" value="GEO11790.1"/>
    <property type="molecule type" value="Genomic_DNA"/>
</dbReference>